<dbReference type="Gene3D" id="1.25.40.10">
    <property type="entry name" value="Tetratricopeptide repeat domain"/>
    <property type="match status" value="1"/>
</dbReference>
<evidence type="ECO:0000313" key="2">
    <source>
        <dbReference type="Proteomes" id="UP000023152"/>
    </source>
</evidence>
<name>X6MEK8_RETFI</name>
<dbReference type="SUPFAM" id="SSF48452">
    <property type="entry name" value="TPR-like"/>
    <property type="match status" value="1"/>
</dbReference>
<organism evidence="1 2">
    <name type="scientific">Reticulomyxa filosa</name>
    <dbReference type="NCBI Taxonomy" id="46433"/>
    <lineage>
        <taxon>Eukaryota</taxon>
        <taxon>Sar</taxon>
        <taxon>Rhizaria</taxon>
        <taxon>Retaria</taxon>
        <taxon>Foraminifera</taxon>
        <taxon>Monothalamids</taxon>
        <taxon>Reticulomyxidae</taxon>
        <taxon>Reticulomyxa</taxon>
    </lineage>
</organism>
<proteinExistence type="predicted"/>
<dbReference type="EMBL" id="ASPP01022434">
    <property type="protein sequence ID" value="ETO11475.1"/>
    <property type="molecule type" value="Genomic_DNA"/>
</dbReference>
<gene>
    <name evidence="1" type="ORF">RFI_25902</name>
</gene>
<dbReference type="AlphaFoldDB" id="X6MEK8"/>
<dbReference type="InterPro" id="IPR011990">
    <property type="entry name" value="TPR-like_helical_dom_sf"/>
</dbReference>
<protein>
    <submittedName>
        <fullName evidence="1">Uncharacterized protein</fullName>
    </submittedName>
</protein>
<reference evidence="1 2" key="1">
    <citation type="journal article" date="2013" name="Curr. Biol.">
        <title>The Genome of the Foraminiferan Reticulomyxa filosa.</title>
        <authorList>
            <person name="Glockner G."/>
            <person name="Hulsmann N."/>
            <person name="Schleicher M."/>
            <person name="Noegel A.A."/>
            <person name="Eichinger L."/>
            <person name="Gallinger C."/>
            <person name="Pawlowski J."/>
            <person name="Sierra R."/>
            <person name="Euteneuer U."/>
            <person name="Pillet L."/>
            <person name="Moustafa A."/>
            <person name="Platzer M."/>
            <person name="Groth M."/>
            <person name="Szafranski K."/>
            <person name="Schliwa M."/>
        </authorList>
    </citation>
    <scope>NUCLEOTIDE SEQUENCE [LARGE SCALE GENOMIC DNA]</scope>
</reference>
<accession>X6MEK8</accession>
<comment type="caution">
    <text evidence="1">The sequence shown here is derived from an EMBL/GenBank/DDBJ whole genome shotgun (WGS) entry which is preliminary data.</text>
</comment>
<evidence type="ECO:0000313" key="1">
    <source>
        <dbReference type="EMBL" id="ETO11475.1"/>
    </source>
</evidence>
<sequence length="230" mass="26608">MTLDLLFEEYRRLDELVFDIPSTEKQQKLEQLKQQIEHYIRALKTGYSQLIQRDLKNIQESFLHPHHAHHSRSQKHITIVEHKENANDMIFAPVDTTDTVALQQSDTILASYEKDSISRAKLLYWIGHYLKLNNKLAESEQFLMKAIKLDPMISEAWNALGIIYTINDEPLASKYCYESAIAHQTYGNSGDVMMSYLYLSKILRSPHLSKDSTQLLANAHLSLEYAKKAL</sequence>
<keyword evidence="2" id="KW-1185">Reference proteome</keyword>
<dbReference type="OrthoDB" id="423589at2759"/>
<feature type="non-terminal residue" evidence="1">
    <location>
        <position position="230"/>
    </location>
</feature>
<dbReference type="Proteomes" id="UP000023152">
    <property type="component" value="Unassembled WGS sequence"/>
</dbReference>